<dbReference type="OrthoDB" id="5586934at2759"/>
<keyword evidence="2" id="KW-1185">Reference proteome</keyword>
<organism evidence="1 2">
    <name type="scientific">Daphnia magna</name>
    <dbReference type="NCBI Taxonomy" id="35525"/>
    <lineage>
        <taxon>Eukaryota</taxon>
        <taxon>Metazoa</taxon>
        <taxon>Ecdysozoa</taxon>
        <taxon>Arthropoda</taxon>
        <taxon>Crustacea</taxon>
        <taxon>Branchiopoda</taxon>
        <taxon>Diplostraca</taxon>
        <taxon>Cladocera</taxon>
        <taxon>Anomopoda</taxon>
        <taxon>Daphniidae</taxon>
        <taxon>Daphnia</taxon>
    </lineage>
</organism>
<name>A0A0P5HYF3_9CRUS</name>
<proteinExistence type="predicted"/>
<dbReference type="PANTHER" id="PTHR33802">
    <property type="entry name" value="SI:CH211-161H7.5-RELATED"/>
    <property type="match status" value="1"/>
</dbReference>
<protein>
    <submittedName>
        <fullName evidence="1">Uncharacterized protein</fullName>
    </submittedName>
</protein>
<accession>A0A0P5HYF3</accession>
<dbReference type="EMBL" id="LRGB01000761">
    <property type="protein sequence ID" value="KZS16135.1"/>
    <property type="molecule type" value="Genomic_DNA"/>
</dbReference>
<reference evidence="1 2" key="1">
    <citation type="submission" date="2016-03" db="EMBL/GenBank/DDBJ databases">
        <title>EvidentialGene: Evidence-directed Construction of Genes on Genomes.</title>
        <authorList>
            <person name="Gilbert D.G."/>
            <person name="Choi J.-H."/>
            <person name="Mockaitis K."/>
            <person name="Colbourne J."/>
            <person name="Pfrender M."/>
        </authorList>
    </citation>
    <scope>NUCLEOTIDE SEQUENCE [LARGE SCALE GENOMIC DNA]</scope>
    <source>
        <strain evidence="1 2">Xinb3</strain>
        <tissue evidence="1">Complete organism</tissue>
    </source>
</reference>
<comment type="caution">
    <text evidence="1">The sequence shown here is derived from an EMBL/GenBank/DDBJ whole genome shotgun (WGS) entry which is preliminary data.</text>
</comment>
<sequence length="321" mass="36246">MDNRSKLLAVLVHLTGIVYIVMIVLNALGGIGYEALFSQNTGQVSDKYTVYITPAGFTFTIWSVIYIFLGAGAIYSVSSVYRKSGPNSKVYVQPIILNWLFYVMLTLNYGLNTAWIFLWDSEWIVAACIFLLFITYTGWLAFTIACRRAKCAMKKKQEGVIKTAVYKEVRLQRIFVHNGIALYSTWTTIASLLNINIAFQYFGNCDAETTSLVCTAVLLTILIGWFVLENTWLDSYVRYTIAQYPVIIFATSGILSKQAERNRPDGPVPESIQILTWIILGVASAQLVVRLVLVIYRYRTQPLFKIQSISAREEILTVQAN</sequence>
<dbReference type="AlphaFoldDB" id="A0A0P5HYF3"/>
<evidence type="ECO:0000313" key="2">
    <source>
        <dbReference type="Proteomes" id="UP000076858"/>
    </source>
</evidence>
<dbReference type="Proteomes" id="UP000076858">
    <property type="component" value="Unassembled WGS sequence"/>
</dbReference>
<evidence type="ECO:0000313" key="1">
    <source>
        <dbReference type="EMBL" id="KZS16135.1"/>
    </source>
</evidence>
<dbReference type="PANTHER" id="PTHR33802:SF1">
    <property type="entry name" value="XK-RELATED PROTEIN"/>
    <property type="match status" value="1"/>
</dbReference>
<gene>
    <name evidence="1" type="ORF">APZ42_018176</name>
</gene>